<evidence type="ECO:0000256" key="13">
    <source>
        <dbReference type="ARBA" id="ARBA00031538"/>
    </source>
</evidence>
<reference evidence="20 21" key="1">
    <citation type="submission" date="2019-10" db="EMBL/GenBank/DDBJ databases">
        <title>Rubrobacter sp nov SCSIO 52090 isolated from a deep-sea sediment in the South China Sea.</title>
        <authorList>
            <person name="Chen R.W."/>
        </authorList>
    </citation>
    <scope>NUCLEOTIDE SEQUENCE [LARGE SCALE GENOMIC DNA]</scope>
    <source>
        <strain evidence="20 21">SCSIO 52909</strain>
    </source>
</reference>
<feature type="transmembrane region" description="Helical" evidence="18">
    <location>
        <begin position="36"/>
        <end position="56"/>
    </location>
</feature>
<evidence type="ECO:0000256" key="5">
    <source>
        <dbReference type="ARBA" id="ARBA00022475"/>
    </source>
</evidence>
<evidence type="ECO:0000256" key="7">
    <source>
        <dbReference type="ARBA" id="ARBA00022927"/>
    </source>
</evidence>
<dbReference type="NCBIfam" id="TIGR03592">
    <property type="entry name" value="yidC_oxa1_cterm"/>
    <property type="match status" value="1"/>
</dbReference>
<protein>
    <recommendedName>
        <fullName evidence="3">Membrane protein insertase YidC</fullName>
    </recommendedName>
    <alternativeName>
        <fullName evidence="15">Foldase YidC</fullName>
    </alternativeName>
    <alternativeName>
        <fullName evidence="14">Membrane integrase YidC</fullName>
    </alternativeName>
    <alternativeName>
        <fullName evidence="13">Membrane protein YidC</fullName>
    </alternativeName>
</protein>
<dbReference type="Pfam" id="PF02096">
    <property type="entry name" value="60KD_IMP"/>
    <property type="match status" value="1"/>
</dbReference>
<comment type="subunit">
    <text evidence="12">Interacts with the Sec translocase complex via SecD. Specifically interacts with transmembrane segments of nascent integral membrane proteins during membrane integration.</text>
</comment>
<evidence type="ECO:0000256" key="10">
    <source>
        <dbReference type="ARBA" id="ARBA00023186"/>
    </source>
</evidence>
<evidence type="ECO:0000256" key="6">
    <source>
        <dbReference type="ARBA" id="ARBA00022692"/>
    </source>
</evidence>
<dbReference type="KEGG" id="rub:GBA63_21640"/>
<feature type="transmembrane region" description="Helical" evidence="18">
    <location>
        <begin position="189"/>
        <end position="211"/>
    </location>
</feature>
<evidence type="ECO:0000256" key="11">
    <source>
        <dbReference type="ARBA" id="ARBA00025034"/>
    </source>
</evidence>
<feature type="domain" description="Membrane insertase YidC/Oxa/ALB C-terminal" evidence="19">
    <location>
        <begin position="38"/>
        <end position="225"/>
    </location>
</feature>
<keyword evidence="9 18" id="KW-0472">Membrane</keyword>
<evidence type="ECO:0000256" key="12">
    <source>
        <dbReference type="ARBA" id="ARBA00026028"/>
    </source>
</evidence>
<dbReference type="CDD" id="cd20070">
    <property type="entry name" value="5TM_YidC_Alb3"/>
    <property type="match status" value="1"/>
</dbReference>
<keyword evidence="4" id="KW-0813">Transport</keyword>
<feature type="transmembrane region" description="Helical" evidence="18">
    <location>
        <begin position="12"/>
        <end position="30"/>
    </location>
</feature>
<evidence type="ECO:0000313" key="20">
    <source>
        <dbReference type="EMBL" id="QIN84955.1"/>
    </source>
</evidence>
<keyword evidence="10" id="KW-0143">Chaperone</keyword>
<dbReference type="PRINTS" id="PR01900">
    <property type="entry name" value="YIDCPROTEIN"/>
</dbReference>
<sequence>MQSMINAIADFFQNLFSPVVSILGQVLLFFHQTVGAPWWLSIAMLTIVVRGLLFPLTVKQVKSMRAVQDLKPDMDKVRAQYQNNPQKQREEMAKLYQDRGVNPLGGCLPILIQMPIFIGIFYVIRLFGGTPGRTEPKYPSFVDGGILWFKDLSQSDPTYILPILSAITMLAATEITLKNVDPQQRWLMRLLPVGFTAFLLSFPAGLFVYWITSNLVTLVQNYAIYHHGPGRRPAADGKAPGKPTAQSTSADVHSKPDADRNGQSQNGSNEDAMARAAKVAKRKRRKKKK</sequence>
<dbReference type="PANTHER" id="PTHR12428">
    <property type="entry name" value="OXA1"/>
    <property type="match status" value="1"/>
</dbReference>
<dbReference type="EMBL" id="CP045119">
    <property type="protein sequence ID" value="QIN84955.1"/>
    <property type="molecule type" value="Genomic_DNA"/>
</dbReference>
<evidence type="ECO:0000256" key="2">
    <source>
        <dbReference type="ARBA" id="ARBA00010527"/>
    </source>
</evidence>
<feature type="compositionally biased region" description="Basic residues" evidence="17">
    <location>
        <begin position="278"/>
        <end position="289"/>
    </location>
</feature>
<evidence type="ECO:0000256" key="3">
    <source>
        <dbReference type="ARBA" id="ARBA00015325"/>
    </source>
</evidence>
<dbReference type="PANTHER" id="PTHR12428:SF65">
    <property type="entry name" value="CYTOCHROME C OXIDASE ASSEMBLY PROTEIN COX18, MITOCHONDRIAL"/>
    <property type="match status" value="1"/>
</dbReference>
<feature type="region of interest" description="Disordered" evidence="17">
    <location>
        <begin position="230"/>
        <end position="289"/>
    </location>
</feature>
<evidence type="ECO:0000259" key="19">
    <source>
        <dbReference type="Pfam" id="PF02096"/>
    </source>
</evidence>
<dbReference type="Proteomes" id="UP000501452">
    <property type="component" value="Chromosome"/>
</dbReference>
<dbReference type="GO" id="GO:0051205">
    <property type="term" value="P:protein insertion into membrane"/>
    <property type="evidence" value="ECO:0007669"/>
    <property type="project" value="TreeGrafter"/>
</dbReference>
<evidence type="ECO:0000256" key="8">
    <source>
        <dbReference type="ARBA" id="ARBA00022989"/>
    </source>
</evidence>
<dbReference type="GO" id="GO:0032977">
    <property type="term" value="F:membrane insertase activity"/>
    <property type="evidence" value="ECO:0007669"/>
    <property type="project" value="InterPro"/>
</dbReference>
<evidence type="ECO:0000256" key="14">
    <source>
        <dbReference type="ARBA" id="ARBA00033245"/>
    </source>
</evidence>
<keyword evidence="21" id="KW-1185">Reference proteome</keyword>
<dbReference type="InterPro" id="IPR028055">
    <property type="entry name" value="YidC/Oxa/ALB_C"/>
</dbReference>
<keyword evidence="5" id="KW-1003">Cell membrane</keyword>
<evidence type="ECO:0000256" key="9">
    <source>
        <dbReference type="ARBA" id="ARBA00023136"/>
    </source>
</evidence>
<organism evidence="20 21">
    <name type="scientific">Rubrobacter tropicus</name>
    <dbReference type="NCBI Taxonomy" id="2653851"/>
    <lineage>
        <taxon>Bacteria</taxon>
        <taxon>Bacillati</taxon>
        <taxon>Actinomycetota</taxon>
        <taxon>Rubrobacteria</taxon>
        <taxon>Rubrobacterales</taxon>
        <taxon>Rubrobacteraceae</taxon>
        <taxon>Rubrobacter</taxon>
    </lineage>
</organism>
<evidence type="ECO:0000313" key="21">
    <source>
        <dbReference type="Proteomes" id="UP000501452"/>
    </source>
</evidence>
<dbReference type="InterPro" id="IPR001708">
    <property type="entry name" value="YidC/ALB3/OXA1/COX18"/>
</dbReference>
<comment type="function">
    <text evidence="11">Required for the insertion and/or proper folding and/or complex formation of integral membrane proteins into the membrane. Involved in integration of membrane proteins that insert both dependently and independently of the Sec translocase complex, as well as at least some lipoproteins. Aids folding of multispanning membrane proteins.</text>
</comment>
<dbReference type="InterPro" id="IPR047196">
    <property type="entry name" value="YidC_ALB_C"/>
</dbReference>
<evidence type="ECO:0000256" key="17">
    <source>
        <dbReference type="SAM" id="MobiDB-lite"/>
    </source>
</evidence>
<dbReference type="AlphaFoldDB" id="A0A6G8QEM6"/>
<evidence type="ECO:0000256" key="15">
    <source>
        <dbReference type="ARBA" id="ARBA00033342"/>
    </source>
</evidence>
<accession>A0A6G8QEM6</accession>
<comment type="subcellular location">
    <subcellularLocation>
        <location evidence="1">Cell membrane</location>
        <topology evidence="1">Multi-pass membrane protein</topology>
    </subcellularLocation>
    <subcellularLocation>
        <location evidence="16">Membrane</location>
        <topology evidence="16">Multi-pass membrane protein</topology>
    </subcellularLocation>
</comment>
<keyword evidence="8 18" id="KW-1133">Transmembrane helix</keyword>
<evidence type="ECO:0000256" key="4">
    <source>
        <dbReference type="ARBA" id="ARBA00022448"/>
    </source>
</evidence>
<evidence type="ECO:0000256" key="16">
    <source>
        <dbReference type="RuleBase" id="RU003945"/>
    </source>
</evidence>
<gene>
    <name evidence="20" type="primary">yidC</name>
    <name evidence="20" type="ORF">GBA63_21640</name>
</gene>
<proteinExistence type="inferred from homology"/>
<dbReference type="GO" id="GO:0015031">
    <property type="term" value="P:protein transport"/>
    <property type="evidence" value="ECO:0007669"/>
    <property type="project" value="UniProtKB-KW"/>
</dbReference>
<name>A0A6G8QEM6_9ACTN</name>
<keyword evidence="6 16" id="KW-0812">Transmembrane</keyword>
<comment type="similarity">
    <text evidence="2">Belongs to the OXA1/ALB3/YidC family. Type 1 subfamily.</text>
</comment>
<dbReference type="GO" id="GO:0005886">
    <property type="term" value="C:plasma membrane"/>
    <property type="evidence" value="ECO:0007669"/>
    <property type="project" value="UniProtKB-SubCell"/>
</dbReference>
<feature type="transmembrane region" description="Helical" evidence="18">
    <location>
        <begin position="159"/>
        <end position="177"/>
    </location>
</feature>
<evidence type="ECO:0000256" key="18">
    <source>
        <dbReference type="SAM" id="Phobius"/>
    </source>
</evidence>
<keyword evidence="7" id="KW-0653">Protein transport</keyword>
<evidence type="ECO:0000256" key="1">
    <source>
        <dbReference type="ARBA" id="ARBA00004651"/>
    </source>
</evidence>
<feature type="transmembrane region" description="Helical" evidence="18">
    <location>
        <begin position="104"/>
        <end position="124"/>
    </location>
</feature>